<dbReference type="Gene3D" id="1.20.120.450">
    <property type="entry name" value="dinb family like domain"/>
    <property type="match status" value="1"/>
</dbReference>
<proteinExistence type="predicted"/>
<dbReference type="InterPro" id="IPR017520">
    <property type="entry name" value="CHP03086"/>
</dbReference>
<accession>A0ABV9RH01</accession>
<dbReference type="InterPro" id="IPR024344">
    <property type="entry name" value="MDMPI_metal-binding"/>
</dbReference>
<name>A0ABV9RH01_9PSEU</name>
<reference evidence="3" key="1">
    <citation type="journal article" date="2019" name="Int. J. Syst. Evol. Microbiol.">
        <title>The Global Catalogue of Microorganisms (GCM) 10K type strain sequencing project: providing services to taxonomists for standard genome sequencing and annotation.</title>
        <authorList>
            <consortium name="The Broad Institute Genomics Platform"/>
            <consortium name="The Broad Institute Genome Sequencing Center for Infectious Disease"/>
            <person name="Wu L."/>
            <person name="Ma J."/>
        </authorList>
    </citation>
    <scope>NUCLEOTIDE SEQUENCE [LARGE SCALE GENOMIC DNA]</scope>
    <source>
        <strain evidence="3">CCUG 50347</strain>
    </source>
</reference>
<dbReference type="NCBIfam" id="TIGR03086">
    <property type="entry name" value="TIGR03086 family metal-binding protein"/>
    <property type="match status" value="1"/>
</dbReference>
<evidence type="ECO:0000313" key="2">
    <source>
        <dbReference type="EMBL" id="MFC4833033.1"/>
    </source>
</evidence>
<dbReference type="EMBL" id="JBHSIM010000022">
    <property type="protein sequence ID" value="MFC4833033.1"/>
    <property type="molecule type" value="Genomic_DNA"/>
</dbReference>
<dbReference type="InterPro" id="IPR017517">
    <property type="entry name" value="Maleyloyr_isom"/>
</dbReference>
<evidence type="ECO:0000313" key="3">
    <source>
        <dbReference type="Proteomes" id="UP001595909"/>
    </source>
</evidence>
<organism evidence="2 3">
    <name type="scientific">Actinomycetospora chibensis</name>
    <dbReference type="NCBI Taxonomy" id="663606"/>
    <lineage>
        <taxon>Bacteria</taxon>
        <taxon>Bacillati</taxon>
        <taxon>Actinomycetota</taxon>
        <taxon>Actinomycetes</taxon>
        <taxon>Pseudonocardiales</taxon>
        <taxon>Pseudonocardiaceae</taxon>
        <taxon>Actinomycetospora</taxon>
    </lineage>
</organism>
<sequence length="191" mass="20140">MHDLSPAAQETARLVALVPDDHLDRPTPCGAWTVRDLLGHLLAFSGHFIGVARHEAGQAGGPPAELPADWRGVLDARLADLAAAWKEPTAWEGEGSAGGLTMPREQLGVVATEELVLHGWDLAQSIGAGFTVRDEDLAIVAEFVAGFEHVPQEGRTGLYGPVVEPRGAGELERVLTLAGRDPQRPVAAQAG</sequence>
<evidence type="ECO:0000259" key="1">
    <source>
        <dbReference type="Pfam" id="PF11716"/>
    </source>
</evidence>
<dbReference type="RefSeq" id="WP_274192391.1">
    <property type="nucleotide sequence ID" value="NZ_BAABHN010000022.1"/>
</dbReference>
<comment type="caution">
    <text evidence="2">The sequence shown here is derived from an EMBL/GenBank/DDBJ whole genome shotgun (WGS) entry which is preliminary data.</text>
</comment>
<dbReference type="InterPro" id="IPR034660">
    <property type="entry name" value="DinB/YfiT-like"/>
</dbReference>
<gene>
    <name evidence="2" type="ORF">ACFPEL_11505</name>
</gene>
<dbReference type="Pfam" id="PF11716">
    <property type="entry name" value="MDMPI_N"/>
    <property type="match status" value="1"/>
</dbReference>
<dbReference type="SUPFAM" id="SSF109854">
    <property type="entry name" value="DinB/YfiT-like putative metalloenzymes"/>
    <property type="match status" value="1"/>
</dbReference>
<protein>
    <submittedName>
        <fullName evidence="2">TIGR03086 family metal-binding protein</fullName>
    </submittedName>
</protein>
<keyword evidence="3" id="KW-1185">Reference proteome</keyword>
<dbReference type="Proteomes" id="UP001595909">
    <property type="component" value="Unassembled WGS sequence"/>
</dbReference>
<feature type="domain" description="Mycothiol-dependent maleylpyruvate isomerase metal-binding" evidence="1">
    <location>
        <begin position="5"/>
        <end position="123"/>
    </location>
</feature>
<dbReference type="NCBIfam" id="TIGR03083">
    <property type="entry name" value="maleylpyruvate isomerase family mycothiol-dependent enzyme"/>
    <property type="match status" value="1"/>
</dbReference>